<dbReference type="OrthoDB" id="432645at2759"/>
<organism evidence="4 5">
    <name type="scientific">Blyttiomyces helicus</name>
    <dbReference type="NCBI Taxonomy" id="388810"/>
    <lineage>
        <taxon>Eukaryota</taxon>
        <taxon>Fungi</taxon>
        <taxon>Fungi incertae sedis</taxon>
        <taxon>Chytridiomycota</taxon>
        <taxon>Chytridiomycota incertae sedis</taxon>
        <taxon>Chytridiomycetes</taxon>
        <taxon>Chytridiomycetes incertae sedis</taxon>
        <taxon>Blyttiomyces</taxon>
    </lineage>
</organism>
<evidence type="ECO:0000256" key="2">
    <source>
        <dbReference type="ARBA" id="ARBA00022980"/>
    </source>
</evidence>
<keyword evidence="3" id="KW-0687">Ribonucleoprotein</keyword>
<dbReference type="PRINTS" id="PR00061">
    <property type="entry name" value="RIBOSOMALL19"/>
</dbReference>
<keyword evidence="5" id="KW-1185">Reference proteome</keyword>
<comment type="similarity">
    <text evidence="1">Belongs to the bacterial ribosomal protein bL19 family.</text>
</comment>
<dbReference type="PANTHER" id="PTHR15680:SF9">
    <property type="entry name" value="LARGE RIBOSOMAL SUBUNIT PROTEIN BL19M"/>
    <property type="match status" value="1"/>
</dbReference>
<dbReference type="Proteomes" id="UP000269721">
    <property type="component" value="Unassembled WGS sequence"/>
</dbReference>
<dbReference type="InterPro" id="IPR008991">
    <property type="entry name" value="Translation_prot_SH3-like_sf"/>
</dbReference>
<protein>
    <submittedName>
        <fullName evidence="4">Translation protein SH3-like domain-containing protein</fullName>
    </submittedName>
</protein>
<dbReference type="GO" id="GO:0006412">
    <property type="term" value="P:translation"/>
    <property type="evidence" value="ECO:0007669"/>
    <property type="project" value="InterPro"/>
</dbReference>
<dbReference type="Gene3D" id="2.30.30.790">
    <property type="match status" value="1"/>
</dbReference>
<evidence type="ECO:0000256" key="1">
    <source>
        <dbReference type="ARBA" id="ARBA00005781"/>
    </source>
</evidence>
<accession>A0A4P9W7R0</accession>
<reference evidence="5" key="1">
    <citation type="journal article" date="2018" name="Nat. Microbiol.">
        <title>Leveraging single-cell genomics to expand the fungal tree of life.</title>
        <authorList>
            <person name="Ahrendt S.R."/>
            <person name="Quandt C.A."/>
            <person name="Ciobanu D."/>
            <person name="Clum A."/>
            <person name="Salamov A."/>
            <person name="Andreopoulos B."/>
            <person name="Cheng J.F."/>
            <person name="Woyke T."/>
            <person name="Pelin A."/>
            <person name="Henrissat B."/>
            <person name="Reynolds N.K."/>
            <person name="Benny G.L."/>
            <person name="Smith M.E."/>
            <person name="James T.Y."/>
            <person name="Grigoriev I.V."/>
        </authorList>
    </citation>
    <scope>NUCLEOTIDE SEQUENCE [LARGE SCALE GENOMIC DNA]</scope>
</reference>
<dbReference type="SUPFAM" id="SSF50104">
    <property type="entry name" value="Translation proteins SH3-like domain"/>
    <property type="match status" value="1"/>
</dbReference>
<dbReference type="EMBL" id="KZ997431">
    <property type="protein sequence ID" value="RKO87425.1"/>
    <property type="molecule type" value="Genomic_DNA"/>
</dbReference>
<dbReference type="AlphaFoldDB" id="A0A4P9W7R0"/>
<proteinExistence type="inferred from homology"/>
<name>A0A4P9W7R0_9FUNG</name>
<feature type="non-terminal residue" evidence="4">
    <location>
        <position position="101"/>
    </location>
</feature>
<dbReference type="InterPro" id="IPR001857">
    <property type="entry name" value="Ribosomal_bL19"/>
</dbReference>
<keyword evidence="2" id="KW-0689">Ribosomal protein</keyword>
<dbReference type="GO" id="GO:0005762">
    <property type="term" value="C:mitochondrial large ribosomal subunit"/>
    <property type="evidence" value="ECO:0007669"/>
    <property type="project" value="TreeGrafter"/>
</dbReference>
<feature type="non-terminal residue" evidence="4">
    <location>
        <position position="1"/>
    </location>
</feature>
<dbReference type="InterPro" id="IPR038657">
    <property type="entry name" value="Ribosomal_bL19_sf"/>
</dbReference>
<evidence type="ECO:0000256" key="3">
    <source>
        <dbReference type="ARBA" id="ARBA00023274"/>
    </source>
</evidence>
<evidence type="ECO:0000313" key="5">
    <source>
        <dbReference type="Proteomes" id="UP000269721"/>
    </source>
</evidence>
<dbReference type="Pfam" id="PF01245">
    <property type="entry name" value="Ribosomal_L19"/>
    <property type="match status" value="1"/>
</dbReference>
<sequence>SDNRESLFKYGASTAVQPGSVLLVERIASRSQPRPIAFAGVLIAIRRRGIMTNITLRNYVLGTGVEMVFPIFSPLITRIKVLRRVTGMTDSDRLYWLRQKP</sequence>
<dbReference type="GO" id="GO:0003735">
    <property type="term" value="F:structural constituent of ribosome"/>
    <property type="evidence" value="ECO:0007669"/>
    <property type="project" value="InterPro"/>
</dbReference>
<gene>
    <name evidence="4" type="ORF">BDK51DRAFT_12446</name>
</gene>
<dbReference type="PANTHER" id="PTHR15680">
    <property type="entry name" value="RIBOSOMAL PROTEIN L19"/>
    <property type="match status" value="1"/>
</dbReference>
<evidence type="ECO:0000313" key="4">
    <source>
        <dbReference type="EMBL" id="RKO87425.1"/>
    </source>
</evidence>